<dbReference type="SUPFAM" id="SSF51206">
    <property type="entry name" value="cAMP-binding domain-like"/>
    <property type="match status" value="1"/>
</dbReference>
<accession>A0A1T5HD05</accession>
<proteinExistence type="predicted"/>
<dbReference type="InterPro" id="IPR014710">
    <property type="entry name" value="RmlC-like_jellyroll"/>
</dbReference>
<dbReference type="GO" id="GO:0016301">
    <property type="term" value="F:kinase activity"/>
    <property type="evidence" value="ECO:0007669"/>
    <property type="project" value="UniProtKB-KW"/>
</dbReference>
<sequence length="187" mass="21498">MSCILNLLDLLEGYAPISADLRSYLSNQLHVQAISKGEPLFSDLRHASRTWMLCSGLLKSTYTDDSGKQIVSRFWQEGDIVLSKNRAVFEPGERITTVETSIVLYMDAVATEYVLDHFSLGHLLARKIYFNDAKQREFRAKLMQIPPSEAYELFCQAYPAERMLLQDIAAFLNIRPYSLSRIRARRR</sequence>
<evidence type="ECO:0000313" key="2">
    <source>
        <dbReference type="Proteomes" id="UP000190897"/>
    </source>
</evidence>
<dbReference type="AlphaFoldDB" id="A0A1T5HD05"/>
<evidence type="ECO:0000313" key="1">
    <source>
        <dbReference type="EMBL" id="SKC18542.1"/>
    </source>
</evidence>
<dbReference type="STRING" id="651661.SAMN05660293_05326"/>
<dbReference type="RefSeq" id="WP_082217757.1">
    <property type="nucleotide sequence ID" value="NZ_FUZA01000011.1"/>
</dbReference>
<gene>
    <name evidence="1" type="ORF">SAMN05660293_05326</name>
</gene>
<keyword evidence="1" id="KW-0808">Transferase</keyword>
<organism evidence="1 2">
    <name type="scientific">Dyadobacter psychrophilus</name>
    <dbReference type="NCBI Taxonomy" id="651661"/>
    <lineage>
        <taxon>Bacteria</taxon>
        <taxon>Pseudomonadati</taxon>
        <taxon>Bacteroidota</taxon>
        <taxon>Cytophagia</taxon>
        <taxon>Cytophagales</taxon>
        <taxon>Spirosomataceae</taxon>
        <taxon>Dyadobacter</taxon>
    </lineage>
</organism>
<dbReference type="Gene3D" id="2.60.120.10">
    <property type="entry name" value="Jelly Rolls"/>
    <property type="match status" value="1"/>
</dbReference>
<dbReference type="InterPro" id="IPR018490">
    <property type="entry name" value="cNMP-bd_dom_sf"/>
</dbReference>
<dbReference type="Proteomes" id="UP000190897">
    <property type="component" value="Unassembled WGS sequence"/>
</dbReference>
<keyword evidence="2" id="KW-1185">Reference proteome</keyword>
<dbReference type="EMBL" id="FUZA01000011">
    <property type="protein sequence ID" value="SKC18542.1"/>
    <property type="molecule type" value="Genomic_DNA"/>
</dbReference>
<reference evidence="2" key="1">
    <citation type="submission" date="2017-02" db="EMBL/GenBank/DDBJ databases">
        <authorList>
            <person name="Varghese N."/>
            <person name="Submissions S."/>
        </authorList>
    </citation>
    <scope>NUCLEOTIDE SEQUENCE [LARGE SCALE GENOMIC DNA]</scope>
    <source>
        <strain evidence="2">DSM 22270</strain>
    </source>
</reference>
<name>A0A1T5HD05_9BACT</name>
<protein>
    <submittedName>
        <fullName evidence="1">cAMP-binding domain of CRP or a regulatory subunit of cAMP-dependent protein kinases</fullName>
    </submittedName>
</protein>
<keyword evidence="1" id="KW-0418">Kinase</keyword>